<feature type="compositionally biased region" description="Basic and acidic residues" evidence="1">
    <location>
        <begin position="34"/>
        <end position="53"/>
    </location>
</feature>
<evidence type="ECO:0000313" key="2">
    <source>
        <dbReference type="EMBL" id="KAK3382121.1"/>
    </source>
</evidence>
<feature type="region of interest" description="Disordered" evidence="1">
    <location>
        <begin position="1"/>
        <end position="151"/>
    </location>
</feature>
<comment type="caution">
    <text evidence="2">The sequence shown here is derived from an EMBL/GenBank/DDBJ whole genome shotgun (WGS) entry which is preliminary data.</text>
</comment>
<name>A0AAE0NIH6_9PEZI</name>
<keyword evidence="3" id="KW-1185">Reference proteome</keyword>
<dbReference type="Proteomes" id="UP001287356">
    <property type="component" value="Unassembled WGS sequence"/>
</dbReference>
<sequence>MGRGSRATGKETADAIDLEGPEGIDHSRGRKRLREWSPNDTFRDGKRLREWSPKDLLPLIPEHKGGEMAPEGMFKSGKRLRGSSPNEMSREGKRVREWSPADLVPSPGRPIPQDRTPQTPMQRWLAACGPRQLPTTRRSPTTKEESPNPFNIQDYLDSWPDMFTRSWQPDDDNDAFLDPWNIE</sequence>
<evidence type="ECO:0000313" key="3">
    <source>
        <dbReference type="Proteomes" id="UP001287356"/>
    </source>
</evidence>
<dbReference type="AlphaFoldDB" id="A0AAE0NIH6"/>
<feature type="region of interest" description="Disordered" evidence="1">
    <location>
        <begin position="164"/>
        <end position="183"/>
    </location>
</feature>
<feature type="compositionally biased region" description="Basic and acidic residues" evidence="1">
    <location>
        <begin position="88"/>
        <end position="99"/>
    </location>
</feature>
<proteinExistence type="predicted"/>
<reference evidence="2" key="2">
    <citation type="submission" date="2023-06" db="EMBL/GenBank/DDBJ databases">
        <authorList>
            <consortium name="Lawrence Berkeley National Laboratory"/>
            <person name="Haridas S."/>
            <person name="Hensen N."/>
            <person name="Bonometti L."/>
            <person name="Westerberg I."/>
            <person name="Brannstrom I.O."/>
            <person name="Guillou S."/>
            <person name="Cros-Aarteil S."/>
            <person name="Calhoun S."/>
            <person name="Kuo A."/>
            <person name="Mondo S."/>
            <person name="Pangilinan J."/>
            <person name="Riley R."/>
            <person name="Labutti K."/>
            <person name="Andreopoulos B."/>
            <person name="Lipzen A."/>
            <person name="Chen C."/>
            <person name="Yanf M."/>
            <person name="Daum C."/>
            <person name="Ng V."/>
            <person name="Clum A."/>
            <person name="Steindorff A."/>
            <person name="Ohm R."/>
            <person name="Martin F."/>
            <person name="Silar P."/>
            <person name="Natvig D."/>
            <person name="Lalanne C."/>
            <person name="Gautier V."/>
            <person name="Ament-Velasquez S.L."/>
            <person name="Kruys A."/>
            <person name="Hutchinson M.I."/>
            <person name="Powell A.J."/>
            <person name="Barry K."/>
            <person name="Miller A.N."/>
            <person name="Grigoriev I.V."/>
            <person name="Debuchy R."/>
            <person name="Gladieux P."/>
            <person name="Thoren M.H."/>
            <person name="Johannesson H."/>
        </authorList>
    </citation>
    <scope>NUCLEOTIDE SEQUENCE</scope>
    <source>
        <strain evidence="2">CBS 958.72</strain>
    </source>
</reference>
<gene>
    <name evidence="2" type="ORF">B0T24DRAFT_586914</name>
</gene>
<accession>A0AAE0NIH6</accession>
<evidence type="ECO:0000256" key="1">
    <source>
        <dbReference type="SAM" id="MobiDB-lite"/>
    </source>
</evidence>
<protein>
    <submittedName>
        <fullName evidence="2">Uncharacterized protein</fullName>
    </submittedName>
</protein>
<organism evidence="2 3">
    <name type="scientific">Lasiosphaeria ovina</name>
    <dbReference type="NCBI Taxonomy" id="92902"/>
    <lineage>
        <taxon>Eukaryota</taxon>
        <taxon>Fungi</taxon>
        <taxon>Dikarya</taxon>
        <taxon>Ascomycota</taxon>
        <taxon>Pezizomycotina</taxon>
        <taxon>Sordariomycetes</taxon>
        <taxon>Sordariomycetidae</taxon>
        <taxon>Sordariales</taxon>
        <taxon>Lasiosphaeriaceae</taxon>
        <taxon>Lasiosphaeria</taxon>
    </lineage>
</organism>
<dbReference type="EMBL" id="JAULSN010000001">
    <property type="protein sequence ID" value="KAK3382121.1"/>
    <property type="molecule type" value="Genomic_DNA"/>
</dbReference>
<reference evidence="2" key="1">
    <citation type="journal article" date="2023" name="Mol. Phylogenet. Evol.">
        <title>Genome-scale phylogeny and comparative genomics of the fungal order Sordariales.</title>
        <authorList>
            <person name="Hensen N."/>
            <person name="Bonometti L."/>
            <person name="Westerberg I."/>
            <person name="Brannstrom I.O."/>
            <person name="Guillou S."/>
            <person name="Cros-Aarteil S."/>
            <person name="Calhoun S."/>
            <person name="Haridas S."/>
            <person name="Kuo A."/>
            <person name="Mondo S."/>
            <person name="Pangilinan J."/>
            <person name="Riley R."/>
            <person name="LaButti K."/>
            <person name="Andreopoulos B."/>
            <person name="Lipzen A."/>
            <person name="Chen C."/>
            <person name="Yan M."/>
            <person name="Daum C."/>
            <person name="Ng V."/>
            <person name="Clum A."/>
            <person name="Steindorff A."/>
            <person name="Ohm R.A."/>
            <person name="Martin F."/>
            <person name="Silar P."/>
            <person name="Natvig D.O."/>
            <person name="Lalanne C."/>
            <person name="Gautier V."/>
            <person name="Ament-Velasquez S.L."/>
            <person name="Kruys A."/>
            <person name="Hutchinson M.I."/>
            <person name="Powell A.J."/>
            <person name="Barry K."/>
            <person name="Miller A.N."/>
            <person name="Grigoriev I.V."/>
            <person name="Debuchy R."/>
            <person name="Gladieux P."/>
            <person name="Hiltunen Thoren M."/>
            <person name="Johannesson H."/>
        </authorList>
    </citation>
    <scope>NUCLEOTIDE SEQUENCE</scope>
    <source>
        <strain evidence="2">CBS 958.72</strain>
    </source>
</reference>